<accession>A0A3E0A0W2</accession>
<proteinExistence type="predicted"/>
<evidence type="ECO:0000313" key="8">
    <source>
        <dbReference type="Proteomes" id="UP000256913"/>
    </source>
</evidence>
<organism evidence="7 8">
    <name type="scientific">Asanoa ferruginea</name>
    <dbReference type="NCBI Taxonomy" id="53367"/>
    <lineage>
        <taxon>Bacteria</taxon>
        <taxon>Bacillati</taxon>
        <taxon>Actinomycetota</taxon>
        <taxon>Actinomycetes</taxon>
        <taxon>Micromonosporales</taxon>
        <taxon>Micromonosporaceae</taxon>
        <taxon>Asanoa</taxon>
    </lineage>
</organism>
<evidence type="ECO:0000256" key="2">
    <source>
        <dbReference type="ARBA" id="ARBA00022475"/>
    </source>
</evidence>
<dbReference type="EMBL" id="QUMQ01000001">
    <property type="protein sequence ID" value="REF99810.1"/>
    <property type="molecule type" value="Genomic_DNA"/>
</dbReference>
<evidence type="ECO:0000259" key="6">
    <source>
        <dbReference type="Pfam" id="PF13396"/>
    </source>
</evidence>
<comment type="caution">
    <text evidence="7">The sequence shown here is derived from an EMBL/GenBank/DDBJ whole genome shotgun (WGS) entry which is preliminary data.</text>
</comment>
<sequence length="99" mass="10773">MADDFETGPVPFETGPAPQAGLREFWAGLGTARRAGVVTLAAFEVICTTAAALDLLRRPQHLVRGPKALWWPALFVQPVGSIAYLTWGRRLRTSSDVQP</sequence>
<evidence type="ECO:0000256" key="5">
    <source>
        <dbReference type="ARBA" id="ARBA00023136"/>
    </source>
</evidence>
<evidence type="ECO:0000256" key="1">
    <source>
        <dbReference type="ARBA" id="ARBA00004651"/>
    </source>
</evidence>
<evidence type="ECO:0000256" key="3">
    <source>
        <dbReference type="ARBA" id="ARBA00022692"/>
    </source>
</evidence>
<evidence type="ECO:0000313" key="7">
    <source>
        <dbReference type="EMBL" id="REF99810.1"/>
    </source>
</evidence>
<dbReference type="OrthoDB" id="5125307at2"/>
<dbReference type="Proteomes" id="UP000256913">
    <property type="component" value="Unassembled WGS sequence"/>
</dbReference>
<dbReference type="InterPro" id="IPR027379">
    <property type="entry name" value="CLS_N"/>
</dbReference>
<protein>
    <submittedName>
        <fullName evidence="7">Phospholipase D-like protein</fullName>
    </submittedName>
</protein>
<keyword evidence="4" id="KW-1133">Transmembrane helix</keyword>
<keyword evidence="8" id="KW-1185">Reference proteome</keyword>
<keyword evidence="2" id="KW-1003">Cell membrane</keyword>
<keyword evidence="3" id="KW-0812">Transmembrane</keyword>
<dbReference type="Pfam" id="PF13396">
    <property type="entry name" value="PLDc_N"/>
    <property type="match status" value="1"/>
</dbReference>
<dbReference type="RefSeq" id="WP_116070944.1">
    <property type="nucleotide sequence ID" value="NZ_BONB01000058.1"/>
</dbReference>
<dbReference type="AlphaFoldDB" id="A0A3E0A0W2"/>
<name>A0A3E0A0W2_9ACTN</name>
<keyword evidence="5" id="KW-0472">Membrane</keyword>
<feature type="domain" description="Cardiolipin synthase N-terminal" evidence="6">
    <location>
        <begin position="48"/>
        <end position="89"/>
    </location>
</feature>
<evidence type="ECO:0000256" key="4">
    <source>
        <dbReference type="ARBA" id="ARBA00022989"/>
    </source>
</evidence>
<reference evidence="7 8" key="1">
    <citation type="submission" date="2018-08" db="EMBL/GenBank/DDBJ databases">
        <title>Sequencing the genomes of 1000 actinobacteria strains.</title>
        <authorList>
            <person name="Klenk H.-P."/>
        </authorList>
    </citation>
    <scope>NUCLEOTIDE SEQUENCE [LARGE SCALE GENOMIC DNA]</scope>
    <source>
        <strain evidence="7 8">DSM 44099</strain>
    </source>
</reference>
<gene>
    <name evidence="7" type="ORF">DFJ67_5854</name>
</gene>
<comment type="subcellular location">
    <subcellularLocation>
        <location evidence="1">Cell membrane</location>
        <topology evidence="1">Multi-pass membrane protein</topology>
    </subcellularLocation>
</comment>
<dbReference type="GO" id="GO:0005886">
    <property type="term" value="C:plasma membrane"/>
    <property type="evidence" value="ECO:0007669"/>
    <property type="project" value="UniProtKB-SubCell"/>
</dbReference>